<dbReference type="GeneID" id="95683511"/>
<sequence length="181" mass="19871">MDSIDDPLAPWRELEAQREALPLEDQAVFILICVESILSMHPARDAAGQEFLHAIWDAIGADRSELSTIAEALAQRPDIDDHDELAALLHAVEALRGSHVAATWGARRLSDDAYERIPRDGSDPFFPPLADDTTHEVVQDELRWQRSVLASLSVGDRAARIADLRAQAQARGAASHQGDPQ</sequence>
<dbReference type="Proteomes" id="UP000298003">
    <property type="component" value="Unassembled WGS sequence"/>
</dbReference>
<evidence type="ECO:0008006" key="3">
    <source>
        <dbReference type="Google" id="ProtNLM"/>
    </source>
</evidence>
<keyword evidence="2" id="KW-1185">Reference proteome</keyword>
<dbReference type="EMBL" id="SOZH01000003">
    <property type="protein sequence ID" value="TFF16436.1"/>
    <property type="molecule type" value="Genomic_DNA"/>
</dbReference>
<comment type="caution">
    <text evidence="1">The sequence shown here is derived from an EMBL/GenBank/DDBJ whole genome shotgun (WGS) entry which is preliminary data.</text>
</comment>
<name>A0A4Y8R6B6_9MICO</name>
<proteinExistence type="predicted"/>
<gene>
    <name evidence="1" type="ORF">E1O70_03300</name>
</gene>
<protein>
    <recommendedName>
        <fullName evidence="3">DUF416 family protein</fullName>
    </recommendedName>
</protein>
<dbReference type="RefSeq" id="WP_061267375.1">
    <property type="nucleotide sequence ID" value="NZ_SOZH01000003.1"/>
</dbReference>
<evidence type="ECO:0000313" key="2">
    <source>
        <dbReference type="Proteomes" id="UP000298003"/>
    </source>
</evidence>
<reference evidence="1 2" key="1">
    <citation type="submission" date="2019-03" db="EMBL/GenBank/DDBJ databases">
        <title>Cellulosimicrobium funkei JCM14302 Assembly.</title>
        <authorList>
            <person name="Dou T."/>
        </authorList>
    </citation>
    <scope>NUCLEOTIDE SEQUENCE [LARGE SCALE GENOMIC DNA]</scope>
    <source>
        <strain evidence="1 2">JCM 14302</strain>
    </source>
</reference>
<organism evidence="1 2">
    <name type="scientific">Cellulosimicrobium funkei</name>
    <dbReference type="NCBI Taxonomy" id="264251"/>
    <lineage>
        <taxon>Bacteria</taxon>
        <taxon>Bacillati</taxon>
        <taxon>Actinomycetota</taxon>
        <taxon>Actinomycetes</taxon>
        <taxon>Micrococcales</taxon>
        <taxon>Promicromonosporaceae</taxon>
        <taxon>Cellulosimicrobium</taxon>
    </lineage>
</organism>
<evidence type="ECO:0000313" key="1">
    <source>
        <dbReference type="EMBL" id="TFF16436.1"/>
    </source>
</evidence>
<dbReference type="AlphaFoldDB" id="A0A4Y8R6B6"/>
<accession>A0A4Y8R6B6</accession>